<evidence type="ECO:0000256" key="2">
    <source>
        <dbReference type="ARBA" id="ARBA00010075"/>
    </source>
</evidence>
<keyword evidence="8" id="KW-0614">Plasmid</keyword>
<dbReference type="AlphaFoldDB" id="Q1QGE0"/>
<keyword evidence="4" id="KW-0238">DNA-binding</keyword>
<accession>Q1QGE0</accession>
<dbReference type="Pfam" id="PF01609">
    <property type="entry name" value="DDE_Tnp_1"/>
    <property type="match status" value="1"/>
</dbReference>
<dbReference type="NCBIfam" id="NF033581">
    <property type="entry name" value="transpos_IS5_4"/>
    <property type="match status" value="1"/>
</dbReference>
<evidence type="ECO:0000259" key="7">
    <source>
        <dbReference type="Pfam" id="PF05598"/>
    </source>
</evidence>
<evidence type="ECO:0000313" key="9">
    <source>
        <dbReference type="Proteomes" id="UP000001953"/>
    </source>
</evidence>
<dbReference type="KEGG" id="nha:Nham_4041"/>
<dbReference type="InterPro" id="IPR047959">
    <property type="entry name" value="Transpos_IS5"/>
</dbReference>
<evidence type="ECO:0000313" key="8">
    <source>
        <dbReference type="EMBL" id="ABE64707.1"/>
    </source>
</evidence>
<evidence type="ECO:0000256" key="3">
    <source>
        <dbReference type="ARBA" id="ARBA00022578"/>
    </source>
</evidence>
<proteinExistence type="inferred from homology"/>
<dbReference type="EMBL" id="CP000320">
    <property type="protein sequence ID" value="ABE64707.1"/>
    <property type="molecule type" value="Genomic_DNA"/>
</dbReference>
<evidence type="ECO:0000256" key="5">
    <source>
        <dbReference type="ARBA" id="ARBA00023172"/>
    </source>
</evidence>
<keyword evidence="3" id="KW-0815">Transposition</keyword>
<feature type="domain" description="Transposase IS4-like" evidence="6">
    <location>
        <begin position="140"/>
        <end position="289"/>
    </location>
</feature>
<comment type="function">
    <text evidence="1">Involved in the transposition of the insertion sequence IS5.</text>
</comment>
<protein>
    <submittedName>
        <fullName evidence="8">Transposase, IS4</fullName>
    </submittedName>
</protein>
<dbReference type="GO" id="GO:0003677">
    <property type="term" value="F:DNA binding"/>
    <property type="evidence" value="ECO:0007669"/>
    <property type="project" value="UniProtKB-KW"/>
</dbReference>
<dbReference type="Pfam" id="PF05598">
    <property type="entry name" value="DUF772"/>
    <property type="match status" value="1"/>
</dbReference>
<dbReference type="GO" id="GO:0006313">
    <property type="term" value="P:DNA transposition"/>
    <property type="evidence" value="ECO:0007669"/>
    <property type="project" value="InterPro"/>
</dbReference>
<geneLocation type="plasmid" evidence="9">
    <name>pNITHX1</name>
</geneLocation>
<dbReference type="HOGENOM" id="CLU_049873_1_0_5"/>
<dbReference type="PANTHER" id="PTHR35604">
    <property type="entry name" value="TRANSPOSASE INSH FOR INSERTION SEQUENCE ELEMENT IS5A-RELATED"/>
    <property type="match status" value="1"/>
</dbReference>
<keyword evidence="9" id="KW-1185">Reference proteome</keyword>
<gene>
    <name evidence="8" type="ordered locus">Nham_4041</name>
</gene>
<feature type="domain" description="Transposase InsH N-terminal" evidence="7">
    <location>
        <begin position="16"/>
        <end position="112"/>
    </location>
</feature>
<organism evidence="8 9">
    <name type="scientific">Nitrobacter hamburgensis (strain DSM 10229 / NCIMB 13809 / X14)</name>
    <dbReference type="NCBI Taxonomy" id="323097"/>
    <lineage>
        <taxon>Bacteria</taxon>
        <taxon>Pseudomonadati</taxon>
        <taxon>Pseudomonadota</taxon>
        <taxon>Alphaproteobacteria</taxon>
        <taxon>Hyphomicrobiales</taxon>
        <taxon>Nitrobacteraceae</taxon>
        <taxon>Nitrobacter</taxon>
    </lineage>
</organism>
<dbReference type="Proteomes" id="UP000001953">
    <property type="component" value="Plasmid 1"/>
</dbReference>
<keyword evidence="5" id="KW-0233">DNA recombination</keyword>
<dbReference type="InterPro" id="IPR008490">
    <property type="entry name" value="Transposase_InsH_N"/>
</dbReference>
<dbReference type="GO" id="GO:0004803">
    <property type="term" value="F:transposase activity"/>
    <property type="evidence" value="ECO:0007669"/>
    <property type="project" value="InterPro"/>
</dbReference>
<name>Q1QGE0_NITHX</name>
<evidence type="ECO:0000256" key="1">
    <source>
        <dbReference type="ARBA" id="ARBA00003544"/>
    </source>
</evidence>
<reference evidence="9" key="1">
    <citation type="submission" date="2006-03" db="EMBL/GenBank/DDBJ databases">
        <title>Complete sequence of plasmid 1 of Nitrobacter hamburgensis X14.</title>
        <authorList>
            <consortium name="US DOE Joint Genome Institute"/>
            <person name="Copeland A."/>
            <person name="Lucas S."/>
            <person name="Lapidus A."/>
            <person name="Barry K."/>
            <person name="Detter J.C."/>
            <person name="Glavina del Rio T."/>
            <person name="Hammon N."/>
            <person name="Israni S."/>
            <person name="Dalin E."/>
            <person name="Tice H."/>
            <person name="Pitluck S."/>
            <person name="Chain P."/>
            <person name="Malfatti S."/>
            <person name="Shin M."/>
            <person name="Vergez L."/>
            <person name="Schmutz J."/>
            <person name="Larimer F."/>
            <person name="Land M."/>
            <person name="Hauser L."/>
            <person name="Kyrpides N."/>
            <person name="Ivanova N."/>
            <person name="Ward B."/>
            <person name="Arp D."/>
            <person name="Klotz M."/>
            <person name="Stein L."/>
            <person name="O'Mullan G."/>
            <person name="Starkenburg S."/>
            <person name="Sayavedra L."/>
            <person name="Poret-Peterson A.T."/>
            <person name="Gentry M.E."/>
            <person name="Bruce D."/>
            <person name="Richardson P."/>
        </authorList>
    </citation>
    <scope>NUCLEOTIDE SEQUENCE [LARGE SCALE GENOMIC DNA]</scope>
    <source>
        <strain evidence="9">DSM 10229 / NCIMB 13809 / X14</strain>
        <plasmid evidence="9">Plasmid pNITHX1</plasmid>
    </source>
</reference>
<evidence type="ECO:0000256" key="4">
    <source>
        <dbReference type="ARBA" id="ARBA00023125"/>
    </source>
</evidence>
<evidence type="ECO:0000259" key="6">
    <source>
        <dbReference type="Pfam" id="PF01609"/>
    </source>
</evidence>
<comment type="similarity">
    <text evidence="2">Belongs to the transposase 11 family.</text>
</comment>
<dbReference type="PANTHER" id="PTHR35604:SF2">
    <property type="entry name" value="TRANSPOSASE INSH FOR INSERTION SEQUENCE ELEMENT IS5A-RELATED"/>
    <property type="match status" value="1"/>
</dbReference>
<dbReference type="InterPro" id="IPR002559">
    <property type="entry name" value="Transposase_11"/>
</dbReference>
<sequence>MAQLSFASLDYAAKKKRTKRDAFLAEMAAVVPWVALEALIEPHYPKAGPSGGRRPFPLAVMLRIYCLQQWYNLSDPGAEEVLYDICSMRTFAGLELGRDTIPDETTILNFRHLLERHELTKAIFVAIAEFLETRGALLRGGTIIDATLIAASPSTKNKAQKRDPEMRSSKKGNQWYFGMKAHIGVDATSGLVHTAGVTTGSVHDAKVMDNLIREDDRAVYGDKGYANDRKQRQAEAAGVLWAVKAKAKPGRPLSISQRRRNRRFGKIRAKVEHVFRVMKCQFGYRKGSLSRHRQKRRTGLRVARSRKPIPCPQDTCVRLTKSPDDCRPRQVQTKNPSPPAQTCCDCFRKSDVAQRFPNSAYLSGTRGPLQYGVKLRRRLTTAGGQTREALLRRDPRAAFKQLSPTAEERVRGRSHLRTRPAVTSPQRRLRLVLCAKRVRVHTTPF</sequence>